<dbReference type="EMBL" id="BSPD01000056">
    <property type="protein sequence ID" value="GLS26612.1"/>
    <property type="molecule type" value="Genomic_DNA"/>
</dbReference>
<dbReference type="InterPro" id="IPR036873">
    <property type="entry name" value="Rhodanese-like_dom_sf"/>
</dbReference>
<dbReference type="CDD" id="cd00158">
    <property type="entry name" value="RHOD"/>
    <property type="match status" value="1"/>
</dbReference>
<dbReference type="Proteomes" id="UP001156870">
    <property type="component" value="Unassembled WGS sequence"/>
</dbReference>
<dbReference type="AlphaFoldDB" id="A0AA37T852"/>
<dbReference type="InterPro" id="IPR018488">
    <property type="entry name" value="cNMP-bd_CS"/>
</dbReference>
<dbReference type="InterPro" id="IPR018490">
    <property type="entry name" value="cNMP-bd_dom_sf"/>
</dbReference>
<feature type="domain" description="Cyclic nucleotide-binding" evidence="1">
    <location>
        <begin position="13"/>
        <end position="110"/>
    </location>
</feature>
<feature type="domain" description="Cyclic nucleotide-binding" evidence="1">
    <location>
        <begin position="170"/>
        <end position="269"/>
    </location>
</feature>
<evidence type="ECO:0000313" key="3">
    <source>
        <dbReference type="EMBL" id="GLS26612.1"/>
    </source>
</evidence>
<gene>
    <name evidence="3" type="ORF">GCM10007877_23280</name>
</gene>
<reference evidence="3 4" key="1">
    <citation type="journal article" date="2014" name="Int. J. Syst. Evol. Microbiol.">
        <title>Complete genome sequence of Corynebacterium casei LMG S-19264T (=DSM 44701T), isolated from a smear-ripened cheese.</title>
        <authorList>
            <consortium name="US DOE Joint Genome Institute (JGI-PGF)"/>
            <person name="Walter F."/>
            <person name="Albersmeier A."/>
            <person name="Kalinowski J."/>
            <person name="Ruckert C."/>
        </authorList>
    </citation>
    <scope>NUCLEOTIDE SEQUENCE [LARGE SCALE GENOMIC DNA]</scope>
    <source>
        <strain evidence="3 4">NBRC 110095</strain>
    </source>
</reference>
<dbReference type="PROSITE" id="PS00888">
    <property type="entry name" value="CNMP_BINDING_1"/>
    <property type="match status" value="1"/>
</dbReference>
<dbReference type="PROSITE" id="PS50206">
    <property type="entry name" value="RHODANESE_3"/>
    <property type="match status" value="1"/>
</dbReference>
<dbReference type="InterPro" id="IPR050503">
    <property type="entry name" value="cAMP-dep_PK_reg_su-like"/>
</dbReference>
<proteinExistence type="predicted"/>
<comment type="caution">
    <text evidence="3">The sequence shown here is derived from an EMBL/GenBank/DDBJ whole genome shotgun (WGS) entry which is preliminary data.</text>
</comment>
<dbReference type="Gene3D" id="3.40.250.10">
    <property type="entry name" value="Rhodanese-like domain"/>
    <property type="match status" value="1"/>
</dbReference>
<evidence type="ECO:0000259" key="2">
    <source>
        <dbReference type="PROSITE" id="PS50206"/>
    </source>
</evidence>
<name>A0AA37T852_9GAMM</name>
<feature type="domain" description="Rhodanese" evidence="2">
    <location>
        <begin position="285"/>
        <end position="363"/>
    </location>
</feature>
<dbReference type="GO" id="GO:0005952">
    <property type="term" value="C:cAMP-dependent protein kinase complex"/>
    <property type="evidence" value="ECO:0007669"/>
    <property type="project" value="InterPro"/>
</dbReference>
<dbReference type="SUPFAM" id="SSF52821">
    <property type="entry name" value="Rhodanese/Cell cycle control phosphatase"/>
    <property type="match status" value="1"/>
</dbReference>
<evidence type="ECO:0000313" key="4">
    <source>
        <dbReference type="Proteomes" id="UP001156870"/>
    </source>
</evidence>
<dbReference type="InterPro" id="IPR014710">
    <property type="entry name" value="RmlC-like_jellyroll"/>
</dbReference>
<protein>
    <recommendedName>
        <fullName evidence="5">Cyclic nucleotide-binding domain-containing protein</fullName>
    </recommendedName>
</protein>
<dbReference type="PANTHER" id="PTHR11635:SF152">
    <property type="entry name" value="CAMP-DEPENDENT PROTEIN KINASE TYPE I REGULATORY SUBUNIT-RELATED"/>
    <property type="match status" value="1"/>
</dbReference>
<dbReference type="PRINTS" id="PR00103">
    <property type="entry name" value="CAMPKINASE"/>
</dbReference>
<organism evidence="3 4">
    <name type="scientific">Marinibactrum halimedae</name>
    <dbReference type="NCBI Taxonomy" id="1444977"/>
    <lineage>
        <taxon>Bacteria</taxon>
        <taxon>Pseudomonadati</taxon>
        <taxon>Pseudomonadota</taxon>
        <taxon>Gammaproteobacteria</taxon>
        <taxon>Cellvibrionales</taxon>
        <taxon>Cellvibrionaceae</taxon>
        <taxon>Marinibactrum</taxon>
    </lineage>
</organism>
<dbReference type="Pfam" id="PF00027">
    <property type="entry name" value="cNMP_binding"/>
    <property type="match status" value="2"/>
</dbReference>
<dbReference type="GO" id="GO:0005829">
    <property type="term" value="C:cytosol"/>
    <property type="evidence" value="ECO:0007669"/>
    <property type="project" value="TreeGrafter"/>
</dbReference>
<dbReference type="SUPFAM" id="SSF51206">
    <property type="entry name" value="cAMP-binding domain-like"/>
    <property type="match status" value="2"/>
</dbReference>
<dbReference type="PROSITE" id="PS50042">
    <property type="entry name" value="CNMP_BINDING_3"/>
    <property type="match status" value="2"/>
</dbReference>
<dbReference type="InterPro" id="IPR001763">
    <property type="entry name" value="Rhodanese-like_dom"/>
</dbReference>
<evidence type="ECO:0000259" key="1">
    <source>
        <dbReference type="PROSITE" id="PS50042"/>
    </source>
</evidence>
<keyword evidence="4" id="KW-1185">Reference proteome</keyword>
<dbReference type="PANTHER" id="PTHR11635">
    <property type="entry name" value="CAMP-DEPENDENT PROTEIN KINASE REGULATORY CHAIN"/>
    <property type="match status" value="1"/>
</dbReference>
<dbReference type="RefSeq" id="WP_232593121.1">
    <property type="nucleotide sequence ID" value="NZ_BSPD01000056.1"/>
</dbReference>
<sequence>MPVPVNVIQKLNPISELSDEFQQKIAESSQRLTFSKGKIIFKRGKDLSVIYYLLSGSVNLIDAQFETASLSAETHGADALNDINPSRVSAVAASEVTVIAVDRKQFDLVMAWSESEAHSETSEADGNASEPMMQTAEIDYLDAFAMPQPMLSDVVETSSDWMSSLLESPLFTSIPAGNIQKLFGRFEEVEFEASEMVIEAGQEGDFFYVIAKGEAVVLLPGSTDCVALAVGDYFGEEALVGDTTRNASIQMKTPGILMRLAKSDFIELLQEPLFRYIEMNDVDEMGPLVQLLDVRLPVEHRHFRVKGSRNIALSRLRNQIRDLDPGLTYIVTDDGGSRSKVAVQLLLQTGLSAAILSHSEQHYR</sequence>
<accession>A0AA37T852</accession>
<dbReference type="SMART" id="SM00100">
    <property type="entry name" value="cNMP"/>
    <property type="match status" value="2"/>
</dbReference>
<dbReference type="Pfam" id="PF00581">
    <property type="entry name" value="Rhodanese"/>
    <property type="match status" value="1"/>
</dbReference>
<evidence type="ECO:0008006" key="5">
    <source>
        <dbReference type="Google" id="ProtNLM"/>
    </source>
</evidence>
<dbReference type="InterPro" id="IPR000595">
    <property type="entry name" value="cNMP-bd_dom"/>
</dbReference>
<dbReference type="CDD" id="cd00038">
    <property type="entry name" value="CAP_ED"/>
    <property type="match status" value="2"/>
</dbReference>
<dbReference type="Gene3D" id="2.60.120.10">
    <property type="entry name" value="Jelly Rolls"/>
    <property type="match status" value="2"/>
</dbReference>